<dbReference type="Proteomes" id="UP000051660">
    <property type="component" value="Unassembled WGS sequence"/>
</dbReference>
<dbReference type="AlphaFoldDB" id="A0A0R3N202"/>
<feature type="transmembrane region" description="Helical" evidence="1">
    <location>
        <begin position="159"/>
        <end position="180"/>
    </location>
</feature>
<comment type="caution">
    <text evidence="2">The sequence shown here is derived from an EMBL/GenBank/DDBJ whole genome shotgun (WGS) entry which is preliminary data.</text>
</comment>
<evidence type="ECO:0000313" key="2">
    <source>
        <dbReference type="EMBL" id="KRR26404.1"/>
    </source>
</evidence>
<organism evidence="2 3">
    <name type="scientific">Bradyrhizobium lablabi</name>
    <dbReference type="NCBI Taxonomy" id="722472"/>
    <lineage>
        <taxon>Bacteria</taxon>
        <taxon>Pseudomonadati</taxon>
        <taxon>Pseudomonadota</taxon>
        <taxon>Alphaproteobacteria</taxon>
        <taxon>Hyphomicrobiales</taxon>
        <taxon>Nitrobacteraceae</taxon>
        <taxon>Bradyrhizobium</taxon>
    </lineage>
</organism>
<keyword evidence="1" id="KW-0812">Transmembrane</keyword>
<protein>
    <submittedName>
        <fullName evidence="2">Uncharacterized protein</fullName>
    </submittedName>
</protein>
<feature type="transmembrane region" description="Helical" evidence="1">
    <location>
        <begin position="117"/>
        <end position="139"/>
    </location>
</feature>
<evidence type="ECO:0000256" key="1">
    <source>
        <dbReference type="SAM" id="Phobius"/>
    </source>
</evidence>
<evidence type="ECO:0000313" key="3">
    <source>
        <dbReference type="Proteomes" id="UP000051660"/>
    </source>
</evidence>
<keyword evidence="1" id="KW-0472">Membrane</keyword>
<keyword evidence="1" id="KW-1133">Transmembrane helix</keyword>
<reference evidence="2 3" key="1">
    <citation type="submission" date="2014-03" db="EMBL/GenBank/DDBJ databases">
        <title>Bradyrhizobium valentinum sp. nov., isolated from effective nodules of Lupinus mariae-josephae, a lupine endemic of basic-lime soils in Eastern Spain.</title>
        <authorList>
            <person name="Duran D."/>
            <person name="Rey L."/>
            <person name="Navarro A."/>
            <person name="Busquets A."/>
            <person name="Imperial J."/>
            <person name="Ruiz-Argueso T."/>
        </authorList>
    </citation>
    <scope>NUCLEOTIDE SEQUENCE [LARGE SCALE GENOMIC DNA]</scope>
    <source>
        <strain evidence="2 3">CCBAU 23086</strain>
    </source>
</reference>
<dbReference type="RefSeq" id="WP_057857076.1">
    <property type="nucleotide sequence ID" value="NZ_LLYB01000046.1"/>
</dbReference>
<sequence>MVEAPGKQMPDGAGLGQISWEPSELLANYERLLSRCRDELQKPELNPYQHFPRGLWKSFPFSFLKHTLHALQQPNAVGQEIAGGAAILQELERLDDQALRGIAECNRINHRRLLQRSVFGSWSKFTVSFGFVLTAFKAIKEIFGTDIFKDIFGTDISTVRPYAVQILVGLVLGSVLIWILSRPALLLVRALDDLIAITLVRRGLPKSE</sequence>
<proteinExistence type="predicted"/>
<accession>A0A0R3N202</accession>
<dbReference type="EMBL" id="LLYB01000046">
    <property type="protein sequence ID" value="KRR26404.1"/>
    <property type="molecule type" value="Genomic_DNA"/>
</dbReference>
<name>A0A0R3N202_9BRAD</name>
<gene>
    <name evidence="2" type="ORF">CQ14_02590</name>
</gene>